<protein>
    <submittedName>
        <fullName evidence="1">Uncharacterized protein</fullName>
    </submittedName>
</protein>
<dbReference type="Proteomes" id="UP000059074">
    <property type="component" value="Unassembled WGS sequence"/>
</dbReference>
<accession>A0A109B8I8</accession>
<dbReference type="STRING" id="121290.APY04_3450"/>
<evidence type="ECO:0000313" key="1">
    <source>
        <dbReference type="EMBL" id="KWT64186.1"/>
    </source>
</evidence>
<comment type="caution">
    <text evidence="1">The sequence shown here is derived from an EMBL/GenBank/DDBJ whole genome shotgun (WGS) entry which is preliminary data.</text>
</comment>
<proteinExistence type="predicted"/>
<evidence type="ECO:0000313" key="2">
    <source>
        <dbReference type="Proteomes" id="UP000059074"/>
    </source>
</evidence>
<keyword evidence="2" id="KW-1185">Reference proteome</keyword>
<dbReference type="EMBL" id="LMTR01000094">
    <property type="protein sequence ID" value="KWT64186.1"/>
    <property type="molecule type" value="Genomic_DNA"/>
</dbReference>
<dbReference type="PATRIC" id="fig|121290.4.peg.1810"/>
<gene>
    <name evidence="1" type="ORF">APY04_3450</name>
</gene>
<organism evidence="1 2">
    <name type="scientific">Hyphomicrobium sulfonivorans</name>
    <dbReference type="NCBI Taxonomy" id="121290"/>
    <lineage>
        <taxon>Bacteria</taxon>
        <taxon>Pseudomonadati</taxon>
        <taxon>Pseudomonadota</taxon>
        <taxon>Alphaproteobacteria</taxon>
        <taxon>Hyphomicrobiales</taxon>
        <taxon>Hyphomicrobiaceae</taxon>
        <taxon>Hyphomicrobium</taxon>
    </lineage>
</organism>
<reference evidence="1 2" key="1">
    <citation type="submission" date="2015-10" db="EMBL/GenBank/DDBJ databases">
        <title>Transcriptomic analysis of a linuron degrading triple-species bacterial consortium.</title>
        <authorList>
            <person name="Albers P."/>
        </authorList>
    </citation>
    <scope>NUCLEOTIDE SEQUENCE [LARGE SCALE GENOMIC DNA]</scope>
    <source>
        <strain evidence="1 2">WDL6</strain>
    </source>
</reference>
<sequence length="42" mass="4500">MTSDFAQVVACSPSPSSPRFQGASSGFRVNFLALHLMLKRTG</sequence>
<name>A0A109B8I8_HYPSL</name>
<dbReference type="AlphaFoldDB" id="A0A109B8I8"/>